<dbReference type="Gene3D" id="3.40.50.150">
    <property type="entry name" value="Vaccinia Virus protein VP39"/>
    <property type="match status" value="1"/>
</dbReference>
<protein>
    <submittedName>
        <fullName evidence="2">Methyltransferase domain-containing protein</fullName>
    </submittedName>
</protein>
<evidence type="ECO:0000313" key="3">
    <source>
        <dbReference type="Proteomes" id="UP001179614"/>
    </source>
</evidence>
<organism evidence="2 3">
    <name type="scientific">Bradyrhizobium xenonodulans</name>
    <dbReference type="NCBI Taxonomy" id="2736875"/>
    <lineage>
        <taxon>Bacteria</taxon>
        <taxon>Pseudomonadati</taxon>
        <taxon>Pseudomonadota</taxon>
        <taxon>Alphaproteobacteria</taxon>
        <taxon>Hyphomicrobiales</taxon>
        <taxon>Nitrobacteraceae</taxon>
        <taxon>Bradyrhizobium</taxon>
    </lineage>
</organism>
<feature type="domain" description="Methyltransferase type 12" evidence="1">
    <location>
        <begin position="76"/>
        <end position="161"/>
    </location>
</feature>
<gene>
    <name evidence="2" type="ORF">I3J27_05530</name>
</gene>
<keyword evidence="3" id="KW-1185">Reference proteome</keyword>
<reference evidence="2" key="1">
    <citation type="submission" date="2021-12" db="EMBL/GenBank/DDBJ databases">
        <title>Bradyrhizobium xenonodulans sp. nov.</title>
        <authorList>
            <person name="Claassens R."/>
            <person name="Venter S.N."/>
            <person name="Beukes C.W."/>
            <person name="Stepkowski T."/>
            <person name="Steenkamp E.T."/>
        </authorList>
    </citation>
    <scope>NUCLEOTIDE SEQUENCE</scope>
    <source>
        <strain evidence="2">14AB</strain>
    </source>
</reference>
<evidence type="ECO:0000259" key="1">
    <source>
        <dbReference type="Pfam" id="PF08242"/>
    </source>
</evidence>
<accession>A0ABY7MNC2</accession>
<sequence length="283" mass="31305">MEGFSCKFESNKRGQKKMNKPATIDFATATAINIPAATAPTQALHDLVPGEARDSLLAVHDVLRRELPQGRLATYEAGGGSCSVLPPELLGRSTVTVVDIDEDQVRNNTYADEAILGDVQTYSFGRETFDLVICYNVIEHLPHVDAALLNFRDALKRGGMILIGAPNPRSLSGVVAKYSPHWFHVWFYRNVRGIKDAGLPGEPPFPTFFHPLVTLPRLEAFAAANGLEMIYRREVESPRYPEMRRRKPLFAALVDAGAAVLNAVLPRGTDVRRGDYHVILRKS</sequence>
<dbReference type="Pfam" id="PF08242">
    <property type="entry name" value="Methyltransf_12"/>
    <property type="match status" value="1"/>
</dbReference>
<dbReference type="GO" id="GO:0008168">
    <property type="term" value="F:methyltransferase activity"/>
    <property type="evidence" value="ECO:0007669"/>
    <property type="project" value="UniProtKB-KW"/>
</dbReference>
<keyword evidence="2" id="KW-0489">Methyltransferase</keyword>
<keyword evidence="2" id="KW-0808">Transferase</keyword>
<dbReference type="InterPro" id="IPR029063">
    <property type="entry name" value="SAM-dependent_MTases_sf"/>
</dbReference>
<proteinExistence type="predicted"/>
<dbReference type="SUPFAM" id="SSF53335">
    <property type="entry name" value="S-adenosyl-L-methionine-dependent methyltransferases"/>
    <property type="match status" value="1"/>
</dbReference>
<evidence type="ECO:0000313" key="2">
    <source>
        <dbReference type="EMBL" id="WBL79890.1"/>
    </source>
</evidence>
<name>A0ABY7MNC2_9BRAD</name>
<dbReference type="GO" id="GO:0032259">
    <property type="term" value="P:methylation"/>
    <property type="evidence" value="ECO:0007669"/>
    <property type="project" value="UniProtKB-KW"/>
</dbReference>
<dbReference type="CDD" id="cd02440">
    <property type="entry name" value="AdoMet_MTases"/>
    <property type="match status" value="1"/>
</dbReference>
<dbReference type="InterPro" id="IPR013217">
    <property type="entry name" value="Methyltransf_12"/>
</dbReference>
<dbReference type="EMBL" id="CP089391">
    <property type="protein sequence ID" value="WBL79890.1"/>
    <property type="molecule type" value="Genomic_DNA"/>
</dbReference>
<dbReference type="Proteomes" id="UP001179614">
    <property type="component" value="Chromosome"/>
</dbReference>